<dbReference type="VEuPathDB" id="FungiDB:PSTT_06137"/>
<evidence type="ECO:0000256" key="9">
    <source>
        <dbReference type="SAM" id="Coils"/>
    </source>
</evidence>
<feature type="coiled-coil region" evidence="9">
    <location>
        <begin position="1840"/>
        <end position="2154"/>
    </location>
</feature>
<dbReference type="Proteomes" id="UP000239156">
    <property type="component" value="Unassembled WGS sequence"/>
</dbReference>
<evidence type="ECO:0000256" key="1">
    <source>
        <dbReference type="ARBA" id="ARBA00008314"/>
    </source>
</evidence>
<feature type="compositionally biased region" description="Polar residues" evidence="10">
    <location>
        <begin position="14"/>
        <end position="36"/>
    </location>
</feature>
<dbReference type="InterPro" id="IPR001609">
    <property type="entry name" value="Myosin_head_motor_dom-like"/>
</dbReference>
<dbReference type="PRINTS" id="PR00193">
    <property type="entry name" value="MYOSINHEAVY"/>
</dbReference>
<feature type="region of interest" description="Disordered" evidence="10">
    <location>
        <begin position="2370"/>
        <end position="2439"/>
    </location>
</feature>
<keyword evidence="7 8" id="KW-0009">Actin-binding</keyword>
<dbReference type="EMBL" id="PKSL01000047">
    <property type="protein sequence ID" value="POW10322.1"/>
    <property type="molecule type" value="Genomic_DNA"/>
</dbReference>
<proteinExistence type="inferred from homology"/>
<evidence type="ECO:0000256" key="2">
    <source>
        <dbReference type="ARBA" id="ARBA00022741"/>
    </source>
</evidence>
<dbReference type="GO" id="GO:0005524">
    <property type="term" value="F:ATP binding"/>
    <property type="evidence" value="ECO:0007669"/>
    <property type="project" value="UniProtKB-UniRule"/>
</dbReference>
<feature type="binding site" evidence="8">
    <location>
        <begin position="208"/>
        <end position="215"/>
    </location>
    <ligand>
        <name>ATP</name>
        <dbReference type="ChEBI" id="CHEBI:30616"/>
    </ligand>
</feature>
<dbReference type="GO" id="GO:0007015">
    <property type="term" value="P:actin filament organization"/>
    <property type="evidence" value="ECO:0007669"/>
    <property type="project" value="TreeGrafter"/>
</dbReference>
<dbReference type="GO" id="GO:0016459">
    <property type="term" value="C:myosin complex"/>
    <property type="evidence" value="ECO:0007669"/>
    <property type="project" value="UniProtKB-KW"/>
</dbReference>
<dbReference type="Gene3D" id="1.20.120.720">
    <property type="entry name" value="Myosin VI head, motor domain, U50 subdomain"/>
    <property type="match status" value="1"/>
</dbReference>
<name>A0A2S4VLA2_9BASI</name>
<gene>
    <name evidence="12" type="ORF">PSTT_06137</name>
</gene>
<evidence type="ECO:0000313" key="13">
    <source>
        <dbReference type="Proteomes" id="UP000239156"/>
    </source>
</evidence>
<evidence type="ECO:0000256" key="7">
    <source>
        <dbReference type="ARBA" id="ARBA00023203"/>
    </source>
</evidence>
<feature type="compositionally biased region" description="Basic and acidic residues" evidence="10">
    <location>
        <begin position="55"/>
        <end position="68"/>
    </location>
</feature>
<dbReference type="PANTHER" id="PTHR13140:SF857">
    <property type="entry name" value="MYOSIN-11"/>
    <property type="match status" value="1"/>
</dbReference>
<accession>A0A2S4VLA2</accession>
<dbReference type="GO" id="GO:0016020">
    <property type="term" value="C:membrane"/>
    <property type="evidence" value="ECO:0007669"/>
    <property type="project" value="TreeGrafter"/>
</dbReference>
<organism evidence="12 13">
    <name type="scientific">Puccinia striiformis</name>
    <dbReference type="NCBI Taxonomy" id="27350"/>
    <lineage>
        <taxon>Eukaryota</taxon>
        <taxon>Fungi</taxon>
        <taxon>Dikarya</taxon>
        <taxon>Basidiomycota</taxon>
        <taxon>Pucciniomycotina</taxon>
        <taxon>Pucciniomycetes</taxon>
        <taxon>Pucciniales</taxon>
        <taxon>Pucciniaceae</taxon>
        <taxon>Puccinia</taxon>
    </lineage>
</organism>
<dbReference type="Gene3D" id="1.20.58.530">
    <property type="match status" value="1"/>
</dbReference>
<dbReference type="Gene3D" id="3.40.850.10">
    <property type="entry name" value="Kinesin motor domain"/>
    <property type="match status" value="1"/>
</dbReference>
<evidence type="ECO:0000256" key="8">
    <source>
        <dbReference type="PROSITE-ProRule" id="PRU00782"/>
    </source>
</evidence>
<feature type="domain" description="Myosin motor" evidence="11">
    <location>
        <begin position="115"/>
        <end position="833"/>
    </location>
</feature>
<dbReference type="CDD" id="cd01377">
    <property type="entry name" value="MYSc_class_II"/>
    <property type="match status" value="1"/>
</dbReference>
<dbReference type="GO" id="GO:0000146">
    <property type="term" value="F:microfilament motor activity"/>
    <property type="evidence" value="ECO:0007669"/>
    <property type="project" value="TreeGrafter"/>
</dbReference>
<dbReference type="PROSITE" id="PS51456">
    <property type="entry name" value="MYOSIN_MOTOR"/>
    <property type="match status" value="1"/>
</dbReference>
<dbReference type="Pfam" id="PF00063">
    <property type="entry name" value="Myosin_head"/>
    <property type="match status" value="1"/>
</dbReference>
<feature type="compositionally biased region" description="Basic and acidic residues" evidence="10">
    <location>
        <begin position="2387"/>
        <end position="2396"/>
    </location>
</feature>
<dbReference type="SMART" id="SM00242">
    <property type="entry name" value="MYSc"/>
    <property type="match status" value="1"/>
</dbReference>
<keyword evidence="3 8" id="KW-0067">ATP-binding</keyword>
<feature type="coiled-coil region" evidence="9">
    <location>
        <begin position="1614"/>
        <end position="1645"/>
    </location>
</feature>
<keyword evidence="5 8" id="KW-0518">Myosin</keyword>
<dbReference type="Gene3D" id="1.20.5.4820">
    <property type="match status" value="1"/>
</dbReference>
<evidence type="ECO:0000256" key="10">
    <source>
        <dbReference type="SAM" id="MobiDB-lite"/>
    </source>
</evidence>
<dbReference type="VEuPathDB" id="FungiDB:PSHT_02930"/>
<comment type="caution">
    <text evidence="12">The sequence shown here is derived from an EMBL/GenBank/DDBJ whole genome shotgun (WGS) entry which is preliminary data.</text>
</comment>
<dbReference type="Gene3D" id="1.20.5.340">
    <property type="match status" value="1"/>
</dbReference>
<keyword evidence="13" id="KW-1185">Reference proteome</keyword>
<feature type="compositionally biased region" description="Low complexity" evidence="10">
    <location>
        <begin position="237"/>
        <end position="247"/>
    </location>
</feature>
<feature type="region of interest" description="Disordered" evidence="10">
    <location>
        <begin position="1478"/>
        <end position="1505"/>
    </location>
</feature>
<feature type="coiled-coil region" evidence="9">
    <location>
        <begin position="2191"/>
        <end position="2331"/>
    </location>
</feature>
<protein>
    <recommendedName>
        <fullName evidence="11">Myosin motor domain-containing protein</fullName>
    </recommendedName>
</protein>
<evidence type="ECO:0000313" key="12">
    <source>
        <dbReference type="EMBL" id="POW10322.1"/>
    </source>
</evidence>
<dbReference type="SUPFAM" id="SSF52540">
    <property type="entry name" value="P-loop containing nucleoside triphosphate hydrolases"/>
    <property type="match status" value="1"/>
</dbReference>
<dbReference type="PANTHER" id="PTHR13140">
    <property type="entry name" value="MYOSIN"/>
    <property type="match status" value="1"/>
</dbReference>
<feature type="compositionally biased region" description="Polar residues" evidence="10">
    <location>
        <begin position="72"/>
        <end position="85"/>
    </location>
</feature>
<dbReference type="InterPro" id="IPR027417">
    <property type="entry name" value="P-loop_NTPase"/>
</dbReference>
<keyword evidence="2 8" id="KW-0547">Nucleotide-binding</keyword>
<dbReference type="GO" id="GO:0005737">
    <property type="term" value="C:cytoplasm"/>
    <property type="evidence" value="ECO:0007669"/>
    <property type="project" value="TreeGrafter"/>
</dbReference>
<feature type="region of interest" description="Disordered" evidence="10">
    <location>
        <begin position="1"/>
        <end position="85"/>
    </location>
</feature>
<keyword evidence="4 9" id="KW-0175">Coiled coil</keyword>
<dbReference type="GO" id="GO:0051015">
    <property type="term" value="F:actin filament binding"/>
    <property type="evidence" value="ECO:0007669"/>
    <property type="project" value="TreeGrafter"/>
</dbReference>
<feature type="region of interest" description="Actin-binding" evidence="8">
    <location>
        <begin position="711"/>
        <end position="733"/>
    </location>
</feature>
<evidence type="ECO:0000256" key="4">
    <source>
        <dbReference type="ARBA" id="ARBA00023054"/>
    </source>
</evidence>
<feature type="region of interest" description="Disordered" evidence="10">
    <location>
        <begin position="1538"/>
        <end position="1565"/>
    </location>
</feature>
<dbReference type="FunFam" id="3.40.850.10:FF:000101">
    <property type="entry name" value="Slow myosin heavy chain 2"/>
    <property type="match status" value="1"/>
</dbReference>
<dbReference type="VEuPathDB" id="FungiDB:PSHT_03909"/>
<feature type="coiled-coil region" evidence="9">
    <location>
        <begin position="897"/>
        <end position="1187"/>
    </location>
</feature>
<keyword evidence="6 8" id="KW-0505">Motor protein</keyword>
<feature type="region of interest" description="Disordered" evidence="10">
    <location>
        <begin position="669"/>
        <end position="691"/>
    </location>
</feature>
<dbReference type="InterPro" id="IPR036961">
    <property type="entry name" value="Kinesin_motor_dom_sf"/>
</dbReference>
<evidence type="ECO:0000256" key="5">
    <source>
        <dbReference type="ARBA" id="ARBA00023123"/>
    </source>
</evidence>
<reference evidence="12" key="1">
    <citation type="submission" date="2017-12" db="EMBL/GenBank/DDBJ databases">
        <title>Gene loss provides genomic basis for host adaptation in cereal stripe rust fungi.</title>
        <authorList>
            <person name="Xia C."/>
        </authorList>
    </citation>
    <scope>NUCLEOTIDE SEQUENCE [LARGE SCALE GENOMIC DNA]</scope>
    <source>
        <strain evidence="12">93-210</strain>
    </source>
</reference>
<feature type="coiled-coil region" evidence="9">
    <location>
        <begin position="1346"/>
        <end position="1401"/>
    </location>
</feature>
<evidence type="ECO:0000256" key="6">
    <source>
        <dbReference type="ARBA" id="ARBA00023175"/>
    </source>
</evidence>
<sequence>MADTDRGQSLRGLYSSTSNQDHGLLSPTLSSSAMKSTRQEARPGDGRRSRHSRIQRKEMVLATRREEGLPSIPQSETGTATGSSDQQLVEVRCVDDKTRTVKMDILEKMNPPKFNKVEDIADLTFLNEPSVVHNLRQRYESKMIYTYSGLFLVAINPYHPLPIYTPQVISQYKNKRREENPPHVYAVAERSWQHMLGERENQSILITGESGAGKTENTKRVISYLTAIASAHKFPASGSENSVSESSRPTLGRQNTSTRVEVVDLVGKRLGKLERQILQANPILESFGNAQTVRNNNSSRFGKFVRIEFNALGAISGANIDWYLLEKSRVTSRSEKERAFHIFYQLLIGCSSTGSGGGGDEELAEKLLLNSTDPKDYNYLNKTKLVVDGMDDLEEWRNLRESLNVSDRSDVAYIHSGTENESLANLEQAFHLLGLPNLEEFKKSVLRPKIKAGREFVTQQRNAKQVKEELSSLCTTLYEKSFGKLIDKINAMLDKSKKGNQNSLSSFKSTFIGVLDIAGFEIFETNGFEQLCINYTNERLQQFFNHHMFVLEQEEYSKEDIDWDFVNFGLDLQPTIDLIESSSDPIGILSCLDEECIMPRATDLTFTEKLMGLVAKNPNPKFIKSRFNSTAGFIIQHYAGHVEYRTEGCSNDKFIATLFEEYRDTSSDATGLVPGGANPDTAGGPVTGVGKRRGVKRGAFRTVGQRHKEQLTSLMNQLQSTQPHFVRCIVPNPDKRPGVIDVKLVLDQLRCNGVLEGIRIARLGYPNRLPFIEFRQRYEVLTPGIIPSGYLDGRKACIRMLGALDLDESVYKIGLTKVFFKSGVLAELEERRDEYLYEIFTNLQANCRSFIHQRKMKKVLNKAMSIRTIQRNARIYNELKSWPWWQLYTRVRPLLAATRDDNELRKKANELNQLKEKNEKERQEREKLEAMKNAVELEKQRVENELEQERLVSLNKEEQLIRSKEMEMALVEELEATRKELEALEDQFESELKMHHATKVAVQEIDNRKEDLTKQITELEAQRLKWADDESRLKATINDQQHLIQKLEEEKVELNRVHEDLKRQQAESEEDLERSEKRLKMVIAELEGKLEFENDSTHKLKNKIEQLEKDYMNSKIQLGEMKKTIMEYESKLKHKEAEAVGLENQKSMVLKEKEVNLKRTKELEIQVESLDQQLNDSRGQIQQHINQQQSISKELDETRALLETKCSEEHMMSQVSKAREEELGKFREQQNQLLAEMSEIKRQGNQAVADIKSERDEVRRQFQSAHQAHNEATERITALTQKISNLEVTLQKVDRAKQAVEIELQEIRSKHLEATNYLDKTMKEKEGLEKQLSASVLKFQDMEDAMLKIERERSAWSRQVEDLRSKLEVEMTKRVELEHDNSSLEKDLKVHKDTVSDHEKNSASLRKELTLKNQELHKAISLQDKTIVEHVHVLEEAKKYTDRQLSEAQALLRDQTGQLKLLDRTVARLKGEAEDLTRELQKEKAQNRQSNAAQHRRVSGAHDNKNEVHLLKLNLDKEKIARGQAEANVRKLQTELQKAKEGVTSMGNVGRRSHPENTGMSGPAKKEYENRISDLERQLQERDTILNKATIDRVKKQVEQRYTDLIHLVQSDPNKTENELKNKLLAELQQANQELEDEMASSLDSLGRPVIEPMKTFANGAAFKRNHGRPGSLEETIRKHERATHGLQADLQVMSIQQIKSDVIRNHLESQLNGLLKILNTEDSNQSITIEEIKRKLNIENEQLQELLKEEIEARSLAEQSRLKGSQNLKEIQNSLTNSMDDRFSKLESNQFNLLSQNRASVHELENQKSRIVRRLPSYLFSSSCFNELMDYKQRCDHYAQMIEQEAEDKRQMLAELQEAQIERASSGDLENALVSWKQKADQYRDRVETAEVARLKAEKSETFAKVSLVDSERRRAEAAEDREAAEQRARVAEQRVRELEAYLEDEGGDFTKAQRETERTLVELNELRAQYDRAMNDRDYTVEATRQRFQHELENLAKELESERERTMKVREELRQLRTERDELQIRNDERLYSRGGFSKEKERLETKVQDITKAYDEAVAAQAEQSSQIVTLMSQVRDLRAARDEAEADRAALVTAKKSLEQRLEEIGSEFLSANSGRLSNDRVLQTLQQERSDLKRELEEKEDLVSVALERQKKAEAFANDCQMEANRERSESSELLKANVGEVVISETELERKIKLLNLKIVDLETRSMTSSPRHANAQQNRNNLSVIEPKQYEEVLNQLEQERENINKLNKKSERSLKDLEFKLVDSERSKNRLLDEIKNFENKLFSLRKLNSDLQSSETESQLSKRRAEREVADLQEKISRAISQAALMDMATEIALPGTSLALDGSAGPALTCRSEWRTVIRESKAQTSRHSNKGFTEAGQHEDEEHGRRVGTMVYTPVPSGSRLGAPARTNEVGCLQNGAKTGSKNKPYLL</sequence>
<dbReference type="Gene3D" id="1.10.10.820">
    <property type="match status" value="1"/>
</dbReference>
<comment type="similarity">
    <text evidence="1 8">Belongs to the TRAFAC class myosin-kinesin ATPase superfamily. Myosin family.</text>
</comment>
<feature type="coiled-coil region" evidence="9">
    <location>
        <begin position="1269"/>
        <end position="1310"/>
    </location>
</feature>
<dbReference type="SUPFAM" id="SSF90257">
    <property type="entry name" value="Myosin rod fragments"/>
    <property type="match status" value="2"/>
</dbReference>
<evidence type="ECO:0000259" key="11">
    <source>
        <dbReference type="PROSITE" id="PS51456"/>
    </source>
</evidence>
<evidence type="ECO:0000256" key="3">
    <source>
        <dbReference type="ARBA" id="ARBA00022840"/>
    </source>
</evidence>
<feature type="coiled-coil region" evidence="9">
    <location>
        <begin position="1730"/>
        <end position="1761"/>
    </location>
</feature>
<feature type="region of interest" description="Disordered" evidence="10">
    <location>
        <begin position="236"/>
        <end position="255"/>
    </location>
</feature>
<feature type="compositionally biased region" description="Basic and acidic residues" evidence="10">
    <location>
        <begin position="37"/>
        <end position="47"/>
    </location>
</feature>